<evidence type="ECO:0000313" key="2">
    <source>
        <dbReference type="WBParaSite" id="Minc3s01527g24499"/>
    </source>
</evidence>
<dbReference type="AlphaFoldDB" id="A0A914MAG6"/>
<organism evidence="1 2">
    <name type="scientific">Meloidogyne incognita</name>
    <name type="common">Southern root-knot nematode worm</name>
    <name type="synonym">Oxyuris incognita</name>
    <dbReference type="NCBI Taxonomy" id="6306"/>
    <lineage>
        <taxon>Eukaryota</taxon>
        <taxon>Metazoa</taxon>
        <taxon>Ecdysozoa</taxon>
        <taxon>Nematoda</taxon>
        <taxon>Chromadorea</taxon>
        <taxon>Rhabditida</taxon>
        <taxon>Tylenchina</taxon>
        <taxon>Tylenchomorpha</taxon>
        <taxon>Tylenchoidea</taxon>
        <taxon>Meloidogynidae</taxon>
        <taxon>Meloidogyninae</taxon>
        <taxon>Meloidogyne</taxon>
        <taxon>Meloidogyne incognita group</taxon>
    </lineage>
</organism>
<accession>A0A914MAG6</accession>
<dbReference type="Proteomes" id="UP000887563">
    <property type="component" value="Unplaced"/>
</dbReference>
<reference evidence="2" key="1">
    <citation type="submission" date="2022-11" db="UniProtKB">
        <authorList>
            <consortium name="WormBaseParasite"/>
        </authorList>
    </citation>
    <scope>IDENTIFICATION</scope>
</reference>
<proteinExistence type="predicted"/>
<sequence>MFQKNNQNLKLQKIKYTFRKLYYFSERYIVFRKKCKKSSNIHLFEIFCFQHNNRQFPSSWHITWGLNILPFFNYLT</sequence>
<keyword evidence="1" id="KW-1185">Reference proteome</keyword>
<name>A0A914MAG6_MELIC</name>
<dbReference type="WBParaSite" id="Minc3s01527g24499">
    <property type="protein sequence ID" value="Minc3s01527g24499"/>
    <property type="gene ID" value="Minc3s01527g24499"/>
</dbReference>
<evidence type="ECO:0000313" key="1">
    <source>
        <dbReference type="Proteomes" id="UP000887563"/>
    </source>
</evidence>
<protein>
    <submittedName>
        <fullName evidence="2">Ovule protein</fullName>
    </submittedName>
</protein>